<proteinExistence type="predicted"/>
<dbReference type="AlphaFoldDB" id="A0A815M8D3"/>
<evidence type="ECO:0000313" key="2">
    <source>
        <dbReference type="Proteomes" id="UP000663891"/>
    </source>
</evidence>
<name>A0A815M8D3_9BILA</name>
<evidence type="ECO:0000313" key="1">
    <source>
        <dbReference type="EMBL" id="CAF1419917.1"/>
    </source>
</evidence>
<gene>
    <name evidence="1" type="ORF">VCS650_LOCUS37646</name>
</gene>
<protein>
    <recommendedName>
        <fullName evidence="3">F-box domain-containing protein</fullName>
    </recommendedName>
</protein>
<evidence type="ECO:0008006" key="3">
    <source>
        <dbReference type="Google" id="ProtNLM"/>
    </source>
</evidence>
<dbReference type="Proteomes" id="UP000663891">
    <property type="component" value="Unassembled WGS sequence"/>
</dbReference>
<reference evidence="1" key="1">
    <citation type="submission" date="2021-02" db="EMBL/GenBank/DDBJ databases">
        <authorList>
            <person name="Nowell W R."/>
        </authorList>
    </citation>
    <scope>NUCLEOTIDE SEQUENCE</scope>
</reference>
<dbReference type="EMBL" id="CAJNON010001038">
    <property type="protein sequence ID" value="CAF1419917.1"/>
    <property type="molecule type" value="Genomic_DNA"/>
</dbReference>
<accession>A0A815M8D3</accession>
<dbReference type="OrthoDB" id="10035367at2759"/>
<sequence length="636" mass="75084">MSNDLILCIWDQLVAADVMYSFFNLNSRINSLLLQFYGLYKQLDLRYCSLSACRFFCRQVPTMIEWRLNLTVLKLGNRYRCSQTNMLAEEVIKSFVANHFATREKSCHNAPEDIFQILITNNKEIQPIFPQLISFIVFQPIPISDVYRDALLFIVANGSLLRTFAWNSCRKQTHHSKTFFDWLFRRSINLVSYKLSTPPCENGFELKYEHTLINTYVPHSSLIYLTINILNLSTLHTLLHYLPQLEYLDVYISSICHSNNTENQKLNYPRNLRVINLRHFIIEGQDCSCLEQLIDKFVNTLEKFSLYLSHYCNGDIDMCFNGYRLASLCNKLSRLQSIHFAIQIPFMEEPTRQILSDFIQAFRTPFWLDGPVGCIQVCVNYNQIHRCVQMCSLPYTFTDNTLFNTIDLINVLFNNIEQEKQIQNDLSIALAPLWYGAVWLFILFTKDQKIPISFLHALQYPHSQDKVLVISCERGILPDNIHEHLQLTHFSTLQLNSSFDFNSSYDFTQSVAWFRLLPNVKCLYVNSTELKHWFTSDHNRQQFLNTFLARLDRLFIDCEPLINMNRNQEIMLPLLSFIINKQRFPNLKYLRFINCKYISSSWVNINKWVEFIFIHIKEHQLYHFFHSLLISNVFLI</sequence>
<comment type="caution">
    <text evidence="1">The sequence shown here is derived from an EMBL/GenBank/DDBJ whole genome shotgun (WGS) entry which is preliminary data.</text>
</comment>
<organism evidence="1 2">
    <name type="scientific">Adineta steineri</name>
    <dbReference type="NCBI Taxonomy" id="433720"/>
    <lineage>
        <taxon>Eukaryota</taxon>
        <taxon>Metazoa</taxon>
        <taxon>Spiralia</taxon>
        <taxon>Gnathifera</taxon>
        <taxon>Rotifera</taxon>
        <taxon>Eurotatoria</taxon>
        <taxon>Bdelloidea</taxon>
        <taxon>Adinetida</taxon>
        <taxon>Adinetidae</taxon>
        <taxon>Adineta</taxon>
    </lineage>
</organism>